<keyword evidence="2" id="KW-0732">Signal</keyword>
<keyword evidence="1" id="KW-1133">Transmembrane helix</keyword>
<evidence type="ECO:0000256" key="2">
    <source>
        <dbReference type="SAM" id="SignalP"/>
    </source>
</evidence>
<keyword evidence="1" id="KW-0472">Membrane</keyword>
<keyword evidence="4" id="KW-1185">Reference proteome</keyword>
<accession>A0A9R1WDV5</accession>
<evidence type="ECO:0000256" key="1">
    <source>
        <dbReference type="SAM" id="Phobius"/>
    </source>
</evidence>
<sequence>MSFFTYFYLNLLLCLYQRHQLSIKNSQIKRSGEFGNRHLCPASSDHWLVSLMKILKKNDAGEVLIVCCSLALIGVALLYLNRSSSMAHIFIINIEIWCLFSSPQRKFKTLDT</sequence>
<evidence type="ECO:0000313" key="4">
    <source>
        <dbReference type="Proteomes" id="UP000235145"/>
    </source>
</evidence>
<feature type="chain" id="PRO_5040374629" evidence="2">
    <location>
        <begin position="21"/>
        <end position="112"/>
    </location>
</feature>
<feature type="signal peptide" evidence="2">
    <location>
        <begin position="1"/>
        <end position="20"/>
    </location>
</feature>
<protein>
    <submittedName>
        <fullName evidence="3">Uncharacterized protein</fullName>
    </submittedName>
</protein>
<comment type="caution">
    <text evidence="3">The sequence shown here is derived from an EMBL/GenBank/DDBJ whole genome shotgun (WGS) entry which is preliminary data.</text>
</comment>
<keyword evidence="1" id="KW-0812">Transmembrane</keyword>
<proteinExistence type="predicted"/>
<organism evidence="3 4">
    <name type="scientific">Lactuca sativa</name>
    <name type="common">Garden lettuce</name>
    <dbReference type="NCBI Taxonomy" id="4236"/>
    <lineage>
        <taxon>Eukaryota</taxon>
        <taxon>Viridiplantae</taxon>
        <taxon>Streptophyta</taxon>
        <taxon>Embryophyta</taxon>
        <taxon>Tracheophyta</taxon>
        <taxon>Spermatophyta</taxon>
        <taxon>Magnoliopsida</taxon>
        <taxon>eudicotyledons</taxon>
        <taxon>Gunneridae</taxon>
        <taxon>Pentapetalae</taxon>
        <taxon>asterids</taxon>
        <taxon>campanulids</taxon>
        <taxon>Asterales</taxon>
        <taxon>Asteraceae</taxon>
        <taxon>Cichorioideae</taxon>
        <taxon>Cichorieae</taxon>
        <taxon>Lactucinae</taxon>
        <taxon>Lactuca</taxon>
    </lineage>
</organism>
<dbReference type="AlphaFoldDB" id="A0A9R1WDV5"/>
<evidence type="ECO:0000313" key="3">
    <source>
        <dbReference type="EMBL" id="KAJ0222028.1"/>
    </source>
</evidence>
<dbReference type="Proteomes" id="UP000235145">
    <property type="component" value="Unassembled WGS sequence"/>
</dbReference>
<reference evidence="3 4" key="1">
    <citation type="journal article" date="2017" name="Nat. Commun.">
        <title>Genome assembly with in vitro proximity ligation data and whole-genome triplication in lettuce.</title>
        <authorList>
            <person name="Reyes-Chin-Wo S."/>
            <person name="Wang Z."/>
            <person name="Yang X."/>
            <person name="Kozik A."/>
            <person name="Arikit S."/>
            <person name="Song C."/>
            <person name="Xia L."/>
            <person name="Froenicke L."/>
            <person name="Lavelle D.O."/>
            <person name="Truco M.J."/>
            <person name="Xia R."/>
            <person name="Zhu S."/>
            <person name="Xu C."/>
            <person name="Xu H."/>
            <person name="Xu X."/>
            <person name="Cox K."/>
            <person name="Korf I."/>
            <person name="Meyers B.C."/>
            <person name="Michelmore R.W."/>
        </authorList>
    </citation>
    <scope>NUCLEOTIDE SEQUENCE [LARGE SCALE GENOMIC DNA]</scope>
    <source>
        <strain evidence="4">cv. Salinas</strain>
        <tissue evidence="3">Seedlings</tissue>
    </source>
</reference>
<dbReference type="EMBL" id="NBSK02000002">
    <property type="protein sequence ID" value="KAJ0222028.1"/>
    <property type="molecule type" value="Genomic_DNA"/>
</dbReference>
<feature type="transmembrane region" description="Helical" evidence="1">
    <location>
        <begin position="60"/>
        <end position="80"/>
    </location>
</feature>
<name>A0A9R1WDV5_LACSA</name>
<gene>
    <name evidence="3" type="ORF">LSAT_V11C200092820</name>
</gene>